<accession>A7SJH6</accession>
<sequence length="577" mass="66517">MAEKEVGSLYNLAISQAVRLHRLFTREYRHLPDTVQCDVYYELYKSGNFVTLAEEVRNIDVFAKALRAGTRRIKLYRPFQELVDEGYNLPQELAIEFRCRCKASQRQGSHSRDYEALLSIGWLVGGFLSETGWDLAAEQISEDCLSLCDVRKIGDCKIALKCVTRLLHVRTGYCKFAEARHTFDFAMELVQKLRNKGEKVNTAMLYGERCGLLFALSEYEQAFKNSIKALQDVTTYLHDKVIIDILRHAAKACVVKRKFRKAEALIKQAMILARHTFGDQHPKFADVLVDYGFYLLNVDSIHLSVQVYKTAFRIRSEVFGVNNLHVATAHEDLAYAMYVHEYSTGNFAEAKANAERSIDIVTKLFPDDHLLLASSKRVKALILEEIAIDCHNRKLEDDILREAQQLHLASLDLARKAFGENNVQTAKHYGNLGRLYQSMRRYEEAEEMHKKAIEIKERILGSEDYEVALSLGHLASLYNYDMERYDKAEQLYVRSIEIGRKLFGEGYSGLEYDYRGLINLYDCVGDFDDMEKYHSILIEWREIRENVDNKSAMEEEPGEPDPTHQFIANFLSDIDQH</sequence>
<dbReference type="KEGG" id="nve:5507553"/>
<feature type="repeat" description="TPR" evidence="1">
    <location>
        <begin position="426"/>
        <end position="459"/>
    </location>
</feature>
<dbReference type="PANTHER" id="PTHR46575">
    <property type="entry name" value="AMYLOID PROTEIN-BINDING PROTEIN 2"/>
    <property type="match status" value="1"/>
</dbReference>
<dbReference type="HOGENOM" id="CLU_019378_1_0_1"/>
<dbReference type="Pfam" id="PF13424">
    <property type="entry name" value="TPR_12"/>
    <property type="match status" value="1"/>
</dbReference>
<dbReference type="SUPFAM" id="SSF48452">
    <property type="entry name" value="TPR-like"/>
    <property type="match status" value="3"/>
</dbReference>
<dbReference type="InterPro" id="IPR019734">
    <property type="entry name" value="TPR_rpt"/>
</dbReference>
<dbReference type="FunCoup" id="A7SJH6">
    <property type="interactions" value="571"/>
</dbReference>
<dbReference type="STRING" id="45351.A7SJH6"/>
<dbReference type="PROSITE" id="PS50005">
    <property type="entry name" value="TPR"/>
    <property type="match status" value="1"/>
</dbReference>
<dbReference type="PhylomeDB" id="A7SJH6"/>
<dbReference type="Pfam" id="PF13374">
    <property type="entry name" value="TPR_10"/>
    <property type="match status" value="1"/>
</dbReference>
<keyword evidence="3" id="KW-1185">Reference proteome</keyword>
<dbReference type="Gene3D" id="1.25.40.10">
    <property type="entry name" value="Tetratricopeptide repeat domain"/>
    <property type="match status" value="2"/>
</dbReference>
<protein>
    <recommendedName>
        <fullName evidence="4">Kinesin light chain</fullName>
    </recommendedName>
</protein>
<evidence type="ECO:0008006" key="4">
    <source>
        <dbReference type="Google" id="ProtNLM"/>
    </source>
</evidence>
<dbReference type="InterPro" id="IPR011990">
    <property type="entry name" value="TPR-like_helical_dom_sf"/>
</dbReference>
<reference evidence="2 3" key="1">
    <citation type="journal article" date="2007" name="Science">
        <title>Sea anemone genome reveals ancestral eumetazoan gene repertoire and genomic organization.</title>
        <authorList>
            <person name="Putnam N.H."/>
            <person name="Srivastava M."/>
            <person name="Hellsten U."/>
            <person name="Dirks B."/>
            <person name="Chapman J."/>
            <person name="Salamov A."/>
            <person name="Terry A."/>
            <person name="Shapiro H."/>
            <person name="Lindquist E."/>
            <person name="Kapitonov V.V."/>
            <person name="Jurka J."/>
            <person name="Genikhovich G."/>
            <person name="Grigoriev I.V."/>
            <person name="Lucas S.M."/>
            <person name="Steele R.E."/>
            <person name="Finnerty J.R."/>
            <person name="Technau U."/>
            <person name="Martindale M.Q."/>
            <person name="Rokhsar D.S."/>
        </authorList>
    </citation>
    <scope>NUCLEOTIDE SEQUENCE [LARGE SCALE GENOMIC DNA]</scope>
    <source>
        <strain evidence="3">CH2 X CH6</strain>
    </source>
</reference>
<dbReference type="GO" id="GO:0006886">
    <property type="term" value="P:intracellular protein transport"/>
    <property type="evidence" value="ECO:0007669"/>
    <property type="project" value="InterPro"/>
</dbReference>
<dbReference type="OMA" id="HETALTM"/>
<gene>
    <name evidence="2" type="ORF">NEMVEDRAFT_v1g245668</name>
</gene>
<dbReference type="EMBL" id="DS469678">
    <property type="protein sequence ID" value="EDO36100.1"/>
    <property type="molecule type" value="Genomic_DNA"/>
</dbReference>
<dbReference type="InterPro" id="IPR042476">
    <property type="entry name" value="APPBP2"/>
</dbReference>
<proteinExistence type="predicted"/>
<organism evidence="2 3">
    <name type="scientific">Nematostella vectensis</name>
    <name type="common">Starlet sea anemone</name>
    <dbReference type="NCBI Taxonomy" id="45351"/>
    <lineage>
        <taxon>Eukaryota</taxon>
        <taxon>Metazoa</taxon>
        <taxon>Cnidaria</taxon>
        <taxon>Anthozoa</taxon>
        <taxon>Hexacorallia</taxon>
        <taxon>Actiniaria</taxon>
        <taxon>Edwardsiidae</taxon>
        <taxon>Nematostella</taxon>
    </lineage>
</organism>
<evidence type="ECO:0000256" key="1">
    <source>
        <dbReference type="PROSITE-ProRule" id="PRU00339"/>
    </source>
</evidence>
<dbReference type="OrthoDB" id="7103806at2759"/>
<keyword evidence="1" id="KW-0802">TPR repeat</keyword>
<evidence type="ECO:0000313" key="3">
    <source>
        <dbReference type="Proteomes" id="UP000001593"/>
    </source>
</evidence>
<dbReference type="InParanoid" id="A7SJH6"/>
<dbReference type="GO" id="GO:0043161">
    <property type="term" value="P:proteasome-mediated ubiquitin-dependent protein catabolic process"/>
    <property type="evidence" value="ECO:0000318"/>
    <property type="project" value="GO_Central"/>
</dbReference>
<dbReference type="Proteomes" id="UP000001593">
    <property type="component" value="Unassembled WGS sequence"/>
</dbReference>
<name>A7SJH6_NEMVE</name>
<evidence type="ECO:0000313" key="2">
    <source>
        <dbReference type="EMBL" id="EDO36100.1"/>
    </source>
</evidence>
<dbReference type="GO" id="GO:0031462">
    <property type="term" value="C:Cul2-RING ubiquitin ligase complex"/>
    <property type="evidence" value="ECO:0000318"/>
    <property type="project" value="GO_Central"/>
</dbReference>
<dbReference type="SMART" id="SM00028">
    <property type="entry name" value="TPR"/>
    <property type="match status" value="3"/>
</dbReference>
<dbReference type="PANTHER" id="PTHR46575:SF1">
    <property type="entry name" value="AMYLOID PROTEIN-BINDING PROTEIN 2"/>
    <property type="match status" value="1"/>
</dbReference>
<dbReference type="AlphaFoldDB" id="A7SJH6"/>
<dbReference type="GO" id="GO:1990756">
    <property type="term" value="F:ubiquitin-like ligase-substrate adaptor activity"/>
    <property type="evidence" value="ECO:0000318"/>
    <property type="project" value="GO_Central"/>
</dbReference>
<dbReference type="eggNOG" id="KOG1840">
    <property type="taxonomic scope" value="Eukaryota"/>
</dbReference>